<evidence type="ECO:0000256" key="1">
    <source>
        <dbReference type="ARBA" id="ARBA00004871"/>
    </source>
</evidence>
<keyword evidence="4 8" id="KW-0521">NADP</keyword>
<sequence>MAGGINGLTKVCGIFGDPVQHSLSPAMHNAAFAATGLDYIYVPFQVEKANLPDAIKALRALNLAGVNITIPHKETVLPHLDEISMEAGFIGAVNTVVNRQGHLRGENTDGRGFIKALSEQVGFNPKGKTALVLGAGGAARAVAVQLALSGPAKLVLANRSRPRAEGLAKLIAEKTGAAVAVAEWPAQGLQHSDSRMIANADLVVQATPVGMYPYTAETVFFPFERLKQGVVVCDLVYNPARTNFLNKAAHFGAVTVNGLGMLLYQGALAFELWTGITAPVEVMRDALMKALSTHS</sequence>
<dbReference type="Gene3D" id="3.40.50.10860">
    <property type="entry name" value="Leucine Dehydrogenase, chain A, domain 1"/>
    <property type="match status" value="1"/>
</dbReference>
<feature type="binding site" evidence="8">
    <location>
        <begin position="22"/>
        <end position="24"/>
    </location>
    <ligand>
        <name>shikimate</name>
        <dbReference type="ChEBI" id="CHEBI:36208"/>
    </ligand>
</feature>
<dbReference type="InterPro" id="IPR006151">
    <property type="entry name" value="Shikm_DH/Glu-tRNA_Rdtase"/>
</dbReference>
<dbReference type="NCBIfam" id="TIGR00507">
    <property type="entry name" value="aroE"/>
    <property type="match status" value="1"/>
</dbReference>
<dbReference type="GO" id="GO:0009073">
    <property type="term" value="P:aromatic amino acid family biosynthetic process"/>
    <property type="evidence" value="ECO:0007669"/>
    <property type="project" value="UniProtKB-KW"/>
</dbReference>
<comment type="catalytic activity">
    <reaction evidence="7 8">
        <text>shikimate + NADP(+) = 3-dehydroshikimate + NADPH + H(+)</text>
        <dbReference type="Rhea" id="RHEA:17737"/>
        <dbReference type="ChEBI" id="CHEBI:15378"/>
        <dbReference type="ChEBI" id="CHEBI:16630"/>
        <dbReference type="ChEBI" id="CHEBI:36208"/>
        <dbReference type="ChEBI" id="CHEBI:57783"/>
        <dbReference type="ChEBI" id="CHEBI:58349"/>
        <dbReference type="EC" id="1.1.1.25"/>
    </reaction>
</comment>
<dbReference type="HAMAP" id="MF_00222">
    <property type="entry name" value="Shikimate_DH_AroE"/>
    <property type="match status" value="1"/>
</dbReference>
<gene>
    <name evidence="8 12" type="primary">aroE</name>
    <name evidence="12" type="ORF">Psch_00156</name>
</gene>
<dbReference type="AlphaFoldDB" id="A0A4Y7RCB4"/>
<evidence type="ECO:0000259" key="9">
    <source>
        <dbReference type="Pfam" id="PF01488"/>
    </source>
</evidence>
<feature type="domain" description="Shikimate dehydrogenase substrate binding N-terminal" evidence="10">
    <location>
        <begin position="14"/>
        <end position="96"/>
    </location>
</feature>
<dbReference type="InterPro" id="IPR022893">
    <property type="entry name" value="Shikimate_DH_fam"/>
</dbReference>
<dbReference type="Proteomes" id="UP000298324">
    <property type="component" value="Unassembled WGS sequence"/>
</dbReference>
<feature type="binding site" evidence="8">
    <location>
        <position position="258"/>
    </location>
    <ligand>
        <name>NADP(+)</name>
        <dbReference type="ChEBI" id="CHEBI:58349"/>
    </ligand>
</feature>
<feature type="binding site" evidence="8">
    <location>
        <position position="237"/>
    </location>
    <ligand>
        <name>shikimate</name>
        <dbReference type="ChEBI" id="CHEBI:36208"/>
    </ligand>
</feature>
<dbReference type="Gene3D" id="3.40.50.720">
    <property type="entry name" value="NAD(P)-binding Rossmann-like Domain"/>
    <property type="match status" value="1"/>
</dbReference>
<dbReference type="Pfam" id="PF01488">
    <property type="entry name" value="Shikimate_DH"/>
    <property type="match status" value="1"/>
</dbReference>
<reference evidence="12 13" key="1">
    <citation type="journal article" date="2018" name="Environ. Microbiol.">
        <title>Novel energy conservation strategies and behaviour of Pelotomaculum schinkii driving syntrophic propionate catabolism.</title>
        <authorList>
            <person name="Hidalgo-Ahumada C.A.P."/>
            <person name="Nobu M.K."/>
            <person name="Narihiro T."/>
            <person name="Tamaki H."/>
            <person name="Liu W.T."/>
            <person name="Kamagata Y."/>
            <person name="Stams A.J.M."/>
            <person name="Imachi H."/>
            <person name="Sousa D.Z."/>
        </authorList>
    </citation>
    <scope>NUCLEOTIDE SEQUENCE [LARGE SCALE GENOMIC DNA]</scope>
    <source>
        <strain evidence="12 13">HH</strain>
    </source>
</reference>
<comment type="pathway">
    <text evidence="1 8">Metabolic intermediate biosynthesis; chorismate biosynthesis; chorismate from D-erythrose 4-phosphate and phosphoenolpyruvate: step 4/7.</text>
</comment>
<dbReference type="GO" id="GO:0008652">
    <property type="term" value="P:amino acid biosynthetic process"/>
    <property type="evidence" value="ECO:0007669"/>
    <property type="project" value="UniProtKB-KW"/>
</dbReference>
<evidence type="ECO:0000256" key="6">
    <source>
        <dbReference type="ARBA" id="ARBA00023141"/>
    </source>
</evidence>
<dbReference type="InterPro" id="IPR036291">
    <property type="entry name" value="NAD(P)-bd_dom_sf"/>
</dbReference>
<feature type="binding site" evidence="8">
    <location>
        <position position="235"/>
    </location>
    <ligand>
        <name>NADP(+)</name>
        <dbReference type="ChEBI" id="CHEBI:58349"/>
    </ligand>
</feature>
<feature type="active site" description="Proton acceptor" evidence="8">
    <location>
        <position position="73"/>
    </location>
</feature>
<evidence type="ECO:0000313" key="13">
    <source>
        <dbReference type="Proteomes" id="UP000298324"/>
    </source>
</evidence>
<dbReference type="GO" id="GO:0004764">
    <property type="term" value="F:shikimate 3-dehydrogenase (NADP+) activity"/>
    <property type="evidence" value="ECO:0007669"/>
    <property type="project" value="UniProtKB-UniRule"/>
</dbReference>
<dbReference type="RefSeq" id="WP_134216922.1">
    <property type="nucleotide sequence ID" value="NZ_QFGA01000001.1"/>
</dbReference>
<evidence type="ECO:0000256" key="8">
    <source>
        <dbReference type="HAMAP-Rule" id="MF_00222"/>
    </source>
</evidence>
<dbReference type="EMBL" id="QFGA01000001">
    <property type="protein sequence ID" value="TEB06624.1"/>
    <property type="molecule type" value="Genomic_DNA"/>
</dbReference>
<dbReference type="Pfam" id="PF18317">
    <property type="entry name" value="SDH_C"/>
    <property type="match status" value="1"/>
</dbReference>
<dbReference type="InterPro" id="IPR013708">
    <property type="entry name" value="Shikimate_DH-bd_N"/>
</dbReference>
<dbReference type="CDD" id="cd01065">
    <property type="entry name" value="NAD_bind_Shikimate_DH"/>
    <property type="match status" value="1"/>
</dbReference>
<dbReference type="InterPro" id="IPR041121">
    <property type="entry name" value="SDH_C"/>
</dbReference>
<dbReference type="NCBIfam" id="NF001319">
    <property type="entry name" value="PRK00258.3-3"/>
    <property type="match status" value="1"/>
</dbReference>
<evidence type="ECO:0000256" key="5">
    <source>
        <dbReference type="ARBA" id="ARBA00023002"/>
    </source>
</evidence>
<feature type="domain" description="SDH C-terminal" evidence="11">
    <location>
        <begin position="258"/>
        <end position="288"/>
    </location>
</feature>
<feature type="binding site" evidence="8">
    <location>
        <position position="69"/>
    </location>
    <ligand>
        <name>shikimate</name>
        <dbReference type="ChEBI" id="CHEBI:36208"/>
    </ligand>
</feature>
<protein>
    <recommendedName>
        <fullName evidence="2 8">Shikimate dehydrogenase (NADP(+))</fullName>
        <shortName evidence="8">SDH</shortName>
        <ecNumber evidence="2 8">1.1.1.25</ecNumber>
    </recommendedName>
</protein>
<keyword evidence="5 8" id="KW-0560">Oxidoreductase</keyword>
<keyword evidence="6 8" id="KW-0057">Aromatic amino acid biosynthesis</keyword>
<dbReference type="GO" id="GO:0050661">
    <property type="term" value="F:NADP binding"/>
    <property type="evidence" value="ECO:0007669"/>
    <property type="project" value="InterPro"/>
</dbReference>
<accession>A0A4Y7RCB4</accession>
<dbReference type="InterPro" id="IPR011342">
    <property type="entry name" value="Shikimate_DH"/>
</dbReference>
<dbReference type="SUPFAM" id="SSF51735">
    <property type="entry name" value="NAD(P)-binding Rossmann-fold domains"/>
    <property type="match status" value="1"/>
</dbReference>
<evidence type="ECO:0000256" key="4">
    <source>
        <dbReference type="ARBA" id="ARBA00022857"/>
    </source>
</evidence>
<evidence type="ECO:0000256" key="3">
    <source>
        <dbReference type="ARBA" id="ARBA00022605"/>
    </source>
</evidence>
<evidence type="ECO:0000256" key="2">
    <source>
        <dbReference type="ARBA" id="ARBA00012962"/>
    </source>
</evidence>
<evidence type="ECO:0000259" key="11">
    <source>
        <dbReference type="Pfam" id="PF18317"/>
    </source>
</evidence>
<comment type="caution">
    <text evidence="12">The sequence shown here is derived from an EMBL/GenBank/DDBJ whole genome shotgun (WGS) entry which is preliminary data.</text>
</comment>
<dbReference type="UniPathway" id="UPA00053">
    <property type="reaction ID" value="UER00087"/>
</dbReference>
<dbReference type="SUPFAM" id="SSF53223">
    <property type="entry name" value="Aminoacid dehydrogenase-like, N-terminal domain"/>
    <property type="match status" value="1"/>
</dbReference>
<keyword evidence="3 8" id="KW-0028">Amino-acid biosynthesis</keyword>
<organism evidence="12 13">
    <name type="scientific">Pelotomaculum schinkii</name>
    <dbReference type="NCBI Taxonomy" id="78350"/>
    <lineage>
        <taxon>Bacteria</taxon>
        <taxon>Bacillati</taxon>
        <taxon>Bacillota</taxon>
        <taxon>Clostridia</taxon>
        <taxon>Eubacteriales</taxon>
        <taxon>Desulfotomaculaceae</taxon>
        <taxon>Pelotomaculum</taxon>
    </lineage>
</organism>
<comment type="caution">
    <text evidence="8">Lacks conserved residue(s) required for the propagation of feature annotation.</text>
</comment>
<dbReference type="GO" id="GO:0009423">
    <property type="term" value="P:chorismate biosynthetic process"/>
    <property type="evidence" value="ECO:0007669"/>
    <property type="project" value="UniProtKB-UniRule"/>
</dbReference>
<dbReference type="EC" id="1.1.1.25" evidence="2 8"/>
<evidence type="ECO:0000256" key="7">
    <source>
        <dbReference type="ARBA" id="ARBA00049442"/>
    </source>
</evidence>
<dbReference type="GO" id="GO:0019632">
    <property type="term" value="P:shikimate metabolic process"/>
    <property type="evidence" value="ECO:0007669"/>
    <property type="project" value="InterPro"/>
</dbReference>
<feature type="binding site" evidence="8">
    <location>
        <position position="94"/>
    </location>
    <ligand>
        <name>shikimate</name>
        <dbReference type="ChEBI" id="CHEBI:36208"/>
    </ligand>
</feature>
<feature type="binding site" evidence="8">
    <location>
        <position position="109"/>
    </location>
    <ligand>
        <name>shikimate</name>
        <dbReference type="ChEBI" id="CHEBI:36208"/>
    </ligand>
</feature>
<feature type="domain" description="Quinate/shikimate 5-dehydrogenase/glutamyl-tRNA reductase" evidence="9">
    <location>
        <begin position="124"/>
        <end position="207"/>
    </location>
</feature>
<feature type="binding site" evidence="8">
    <location>
        <begin position="134"/>
        <end position="138"/>
    </location>
    <ligand>
        <name>NADP(+)</name>
        <dbReference type="ChEBI" id="CHEBI:58349"/>
    </ligand>
</feature>
<dbReference type="NCBIfam" id="NF001314">
    <property type="entry name" value="PRK00258.2-2"/>
    <property type="match status" value="1"/>
</dbReference>
<proteinExistence type="inferred from homology"/>
<comment type="function">
    <text evidence="8">Involved in the biosynthesis of the chorismate, which leads to the biosynthesis of aromatic amino acids. Catalyzes the reversible NADPH linked reduction of 3-dehydroshikimate (DHSA) to yield shikimate (SA).</text>
</comment>
<name>A0A4Y7RCB4_9FIRM</name>
<comment type="subunit">
    <text evidence="8">Homodimer.</text>
</comment>
<dbReference type="InterPro" id="IPR046346">
    <property type="entry name" value="Aminoacid_DH-like_N_sf"/>
</dbReference>
<dbReference type="Pfam" id="PF08501">
    <property type="entry name" value="Shikimate_dh_N"/>
    <property type="match status" value="1"/>
</dbReference>
<evidence type="ECO:0000259" key="10">
    <source>
        <dbReference type="Pfam" id="PF08501"/>
    </source>
</evidence>
<comment type="similarity">
    <text evidence="8">Belongs to the shikimate dehydrogenase family.</text>
</comment>
<keyword evidence="13" id="KW-1185">Reference proteome</keyword>
<feature type="binding site" evidence="8">
    <location>
        <position position="265"/>
    </location>
    <ligand>
        <name>shikimate</name>
        <dbReference type="ChEBI" id="CHEBI:36208"/>
    </ligand>
</feature>
<dbReference type="PANTHER" id="PTHR21089">
    <property type="entry name" value="SHIKIMATE DEHYDROGENASE"/>
    <property type="match status" value="1"/>
</dbReference>
<evidence type="ECO:0000313" key="12">
    <source>
        <dbReference type="EMBL" id="TEB06624.1"/>
    </source>
</evidence>
<dbReference type="PANTHER" id="PTHR21089:SF1">
    <property type="entry name" value="BIFUNCTIONAL 3-DEHYDROQUINATE DEHYDRATASE_SHIKIMATE DEHYDROGENASE, CHLOROPLASTIC"/>
    <property type="match status" value="1"/>
</dbReference>